<protein>
    <submittedName>
        <fullName evidence="1">Uncharacterized protein</fullName>
    </submittedName>
</protein>
<dbReference type="InterPro" id="IPR011044">
    <property type="entry name" value="Quino_amine_DH_bsu"/>
</dbReference>
<organism evidence="1 2">
    <name type="scientific">Leptospira ellinghausenii</name>
    <dbReference type="NCBI Taxonomy" id="1917822"/>
    <lineage>
        <taxon>Bacteria</taxon>
        <taxon>Pseudomonadati</taxon>
        <taxon>Spirochaetota</taxon>
        <taxon>Spirochaetia</taxon>
        <taxon>Leptospirales</taxon>
        <taxon>Leptospiraceae</taxon>
        <taxon>Leptospira</taxon>
    </lineage>
</organism>
<dbReference type="Proteomes" id="UP000245206">
    <property type="component" value="Unassembled WGS sequence"/>
</dbReference>
<evidence type="ECO:0000313" key="2">
    <source>
        <dbReference type="Proteomes" id="UP000245206"/>
    </source>
</evidence>
<name>A0A2P2DD04_9LEPT</name>
<proteinExistence type="predicted"/>
<evidence type="ECO:0000313" key="1">
    <source>
        <dbReference type="EMBL" id="GBF42521.1"/>
    </source>
</evidence>
<dbReference type="AlphaFoldDB" id="A0A2P2DD04"/>
<accession>A0A2P2DD04</accession>
<dbReference type="EMBL" id="BFAZ01000009">
    <property type="protein sequence ID" value="GBF42521.1"/>
    <property type="molecule type" value="Genomic_DNA"/>
</dbReference>
<dbReference type="SUPFAM" id="SSF50969">
    <property type="entry name" value="YVTN repeat-like/Quinoprotein amine dehydrogenase"/>
    <property type="match status" value="1"/>
</dbReference>
<comment type="caution">
    <text evidence="1">The sequence shown here is derived from an EMBL/GenBank/DDBJ whole genome shotgun (WGS) entry which is preliminary data.</text>
</comment>
<reference evidence="2" key="1">
    <citation type="journal article" date="2019" name="Microbiol. Immunol.">
        <title>Molecular and phenotypic characterization of Leptospira johnsonii sp. nov., Leptospira ellinghausenii sp. nov. and Leptospira ryugenii sp. nov. isolated from soil and water in Japan.</title>
        <authorList>
            <person name="Masuzawa T."/>
            <person name="Saito M."/>
            <person name="Nakao R."/>
            <person name="Nikaido Y."/>
            <person name="Matsumoto M."/>
            <person name="Ogawa M."/>
            <person name="Yokoyama M."/>
            <person name="Hidaka Y."/>
            <person name="Tomita J."/>
            <person name="Sakakibara K."/>
            <person name="Suzuki K."/>
            <person name="Yasuda S."/>
            <person name="Sato H."/>
            <person name="Yamaguchi M."/>
            <person name="Yoshida S.I."/>
            <person name="Koizumi N."/>
            <person name="Kawamura Y."/>
        </authorList>
    </citation>
    <scope>NUCLEOTIDE SEQUENCE [LARGE SCALE GENOMIC DNA]</scope>
    <source>
        <strain evidence="2">E18</strain>
    </source>
</reference>
<sequence>MFTETNLTVTSFPMKTLLPLLLLSVFGCSQLIWRDAQLPEEISPSNDPNVNLVLTVAYQEKDSWNPLNGTTDKRDYKSHIKLVTNGVTGGKVIREWDLPSWALGDGIFYHTKSNTLFVLYGKNDEYGTLNQTLSIYPEVGGAFSYPATPERKIIFQMAPSPNGNLVALITASPTKEDEFTEFELSILQTADKSVQSFPLSFWTALPLYGIRWAEDGNKLYVRTPDRILVWTGKELSETKTFPDCFTIPTNFGKWAYETASLAEGGNVKLGKKLPSPKLISNIDQIKLCR</sequence>
<gene>
    <name evidence="1" type="ORF">LPTSP2_18090</name>
</gene>
<keyword evidence="2" id="KW-1185">Reference proteome</keyword>